<dbReference type="Gene3D" id="1.10.220.160">
    <property type="match status" value="1"/>
</dbReference>
<accession>A0A9P9DE87</accession>
<evidence type="ECO:0000313" key="7">
    <source>
        <dbReference type="EMBL" id="KAH7117606.1"/>
    </source>
</evidence>
<dbReference type="CDD" id="cd20071">
    <property type="entry name" value="SET_SMYD"/>
    <property type="match status" value="1"/>
</dbReference>
<dbReference type="GO" id="GO:0008270">
    <property type="term" value="F:zinc ion binding"/>
    <property type="evidence" value="ECO:0007669"/>
    <property type="project" value="UniProtKB-KW"/>
</dbReference>
<dbReference type="Pfam" id="PF00856">
    <property type="entry name" value="SET"/>
    <property type="match status" value="1"/>
</dbReference>
<feature type="domain" description="MYND-type" evidence="6">
    <location>
        <begin position="83"/>
        <end position="139"/>
    </location>
</feature>
<keyword evidence="2 4" id="KW-0863">Zinc-finger</keyword>
<dbReference type="Gene3D" id="2.170.270.10">
    <property type="entry name" value="SET domain"/>
    <property type="match status" value="1"/>
</dbReference>
<name>A0A9P9DE87_9PLEO</name>
<protein>
    <recommendedName>
        <fullName evidence="9">Suppressor of anucleate metulae protein B</fullName>
    </recommendedName>
</protein>
<evidence type="ECO:0000256" key="1">
    <source>
        <dbReference type="ARBA" id="ARBA00022723"/>
    </source>
</evidence>
<dbReference type="PANTHER" id="PTHR12197:SF251">
    <property type="entry name" value="EG:BACR7C10.4 PROTEIN"/>
    <property type="match status" value="1"/>
</dbReference>
<reference evidence="7" key="1">
    <citation type="journal article" date="2021" name="Nat. Commun.">
        <title>Genetic determinants of endophytism in the Arabidopsis root mycobiome.</title>
        <authorList>
            <person name="Mesny F."/>
            <person name="Miyauchi S."/>
            <person name="Thiergart T."/>
            <person name="Pickel B."/>
            <person name="Atanasova L."/>
            <person name="Karlsson M."/>
            <person name="Huettel B."/>
            <person name="Barry K.W."/>
            <person name="Haridas S."/>
            <person name="Chen C."/>
            <person name="Bauer D."/>
            <person name="Andreopoulos W."/>
            <person name="Pangilinan J."/>
            <person name="LaButti K."/>
            <person name="Riley R."/>
            <person name="Lipzen A."/>
            <person name="Clum A."/>
            <person name="Drula E."/>
            <person name="Henrissat B."/>
            <person name="Kohler A."/>
            <person name="Grigoriev I.V."/>
            <person name="Martin F.M."/>
            <person name="Hacquard S."/>
        </authorList>
    </citation>
    <scope>NUCLEOTIDE SEQUENCE</scope>
    <source>
        <strain evidence="7">MPI-CAGE-CH-0243</strain>
    </source>
</reference>
<comment type="caution">
    <text evidence="7">The sequence shown here is derived from an EMBL/GenBank/DDBJ whole genome shotgun (WGS) entry which is preliminary data.</text>
</comment>
<evidence type="ECO:0000256" key="4">
    <source>
        <dbReference type="PROSITE-ProRule" id="PRU00134"/>
    </source>
</evidence>
<dbReference type="GO" id="GO:0005634">
    <property type="term" value="C:nucleus"/>
    <property type="evidence" value="ECO:0007669"/>
    <property type="project" value="TreeGrafter"/>
</dbReference>
<sequence length="522" mass="59590">MDRNMDSEVYSTSSHGYLYDNQALCTQLLETVTAIVPLKISPSKIPGAGAGLFTTKEIEEGEEIFQSQPLVNCVDREKHEIICDYCFTSKESKITLTGRFRTTTDSEITLMTCSGCKLCRYCSKTCQKQAWKSYHKHECGLLHQFSTSYDRTRVFIRLLSMQKHGKLTDLQWELLSALKTHSTRHLSSSNSQVLVGTCVNARVLTSTSLTITHIVDLYCRVLTNTVCIYPPERAGRGTSLDVVTSLINHSCDPNSFVFFEGNSLRVRSLRKLEAGEEITHCYADVTVDVFLRRRTLKDDYFFDCFCDRCEKESQHNEQLQGNNGQLENIQQQILKVINDSDSLTNVDNIEVEQRTIMAEVFPSGIWPENLGLLPQLRLHIGHILSIQGRLVDALRESIRGIVWIDYRRGRAWIHTLFDLLQILARILVLPRQDSSLQQDGFPNNDQLWDIYHGYLHVLTRSVNRTFGSETTYAKAVQTWYLEAKESATYTPGTRKFTRQFKTGQAKLLAWAGVNEERGIDLK</sequence>
<evidence type="ECO:0000313" key="8">
    <source>
        <dbReference type="Proteomes" id="UP000700596"/>
    </source>
</evidence>
<dbReference type="SUPFAM" id="SSF82199">
    <property type="entry name" value="SET domain"/>
    <property type="match status" value="1"/>
</dbReference>
<proteinExistence type="predicted"/>
<evidence type="ECO:0008006" key="9">
    <source>
        <dbReference type="Google" id="ProtNLM"/>
    </source>
</evidence>
<dbReference type="EMBL" id="JAGMWT010000013">
    <property type="protein sequence ID" value="KAH7117606.1"/>
    <property type="molecule type" value="Genomic_DNA"/>
</dbReference>
<evidence type="ECO:0000259" key="6">
    <source>
        <dbReference type="PROSITE" id="PS50865"/>
    </source>
</evidence>
<dbReference type="Gene3D" id="6.10.140.2220">
    <property type="match status" value="1"/>
</dbReference>
<dbReference type="PROSITE" id="PS50865">
    <property type="entry name" value="ZF_MYND_2"/>
    <property type="match status" value="1"/>
</dbReference>
<dbReference type="PANTHER" id="PTHR12197">
    <property type="entry name" value="HISTONE-LYSINE N-METHYLTRANSFERASE SMYD"/>
    <property type="match status" value="1"/>
</dbReference>
<dbReference type="InterPro" id="IPR046341">
    <property type="entry name" value="SET_dom_sf"/>
</dbReference>
<evidence type="ECO:0000256" key="3">
    <source>
        <dbReference type="ARBA" id="ARBA00022833"/>
    </source>
</evidence>
<evidence type="ECO:0000259" key="5">
    <source>
        <dbReference type="PROSITE" id="PS50280"/>
    </source>
</evidence>
<dbReference type="Proteomes" id="UP000700596">
    <property type="component" value="Unassembled WGS sequence"/>
</dbReference>
<dbReference type="OrthoDB" id="5945798at2759"/>
<dbReference type="PROSITE" id="PS50280">
    <property type="entry name" value="SET"/>
    <property type="match status" value="1"/>
</dbReference>
<dbReference type="AlphaFoldDB" id="A0A9P9DE87"/>
<dbReference type="Pfam" id="PF01753">
    <property type="entry name" value="zf-MYND"/>
    <property type="match status" value="1"/>
</dbReference>
<dbReference type="InterPro" id="IPR002893">
    <property type="entry name" value="Znf_MYND"/>
</dbReference>
<keyword evidence="1" id="KW-0479">Metal-binding</keyword>
<dbReference type="SMART" id="SM00317">
    <property type="entry name" value="SET"/>
    <property type="match status" value="1"/>
</dbReference>
<dbReference type="InterPro" id="IPR001214">
    <property type="entry name" value="SET_dom"/>
</dbReference>
<dbReference type="InterPro" id="IPR050869">
    <property type="entry name" value="H3K4_H4K5_MeTrfase"/>
</dbReference>
<keyword evidence="3" id="KW-0862">Zinc</keyword>
<feature type="domain" description="SET" evidence="5">
    <location>
        <begin position="36"/>
        <end position="283"/>
    </location>
</feature>
<dbReference type="SUPFAM" id="SSF144232">
    <property type="entry name" value="HIT/MYND zinc finger-like"/>
    <property type="match status" value="1"/>
</dbReference>
<organism evidence="7 8">
    <name type="scientific">Dendryphion nanum</name>
    <dbReference type="NCBI Taxonomy" id="256645"/>
    <lineage>
        <taxon>Eukaryota</taxon>
        <taxon>Fungi</taxon>
        <taxon>Dikarya</taxon>
        <taxon>Ascomycota</taxon>
        <taxon>Pezizomycotina</taxon>
        <taxon>Dothideomycetes</taxon>
        <taxon>Pleosporomycetidae</taxon>
        <taxon>Pleosporales</taxon>
        <taxon>Torulaceae</taxon>
        <taxon>Dendryphion</taxon>
    </lineage>
</organism>
<gene>
    <name evidence="7" type="ORF">B0J11DRAFT_467994</name>
</gene>
<keyword evidence="8" id="KW-1185">Reference proteome</keyword>
<evidence type="ECO:0000256" key="2">
    <source>
        <dbReference type="ARBA" id="ARBA00022771"/>
    </source>
</evidence>